<name>A0A0V1Q374_9ASCO</name>
<evidence type="ECO:0000256" key="6">
    <source>
        <dbReference type="ARBA" id="ARBA00039302"/>
    </source>
</evidence>
<protein>
    <recommendedName>
        <fullName evidence="6">Protein SYM1</fullName>
    </recommendedName>
</protein>
<evidence type="ECO:0000256" key="7">
    <source>
        <dbReference type="RuleBase" id="RU363053"/>
    </source>
</evidence>
<organism evidence="8 9">
    <name type="scientific">Debaryomyces fabryi</name>
    <dbReference type="NCBI Taxonomy" id="58627"/>
    <lineage>
        <taxon>Eukaryota</taxon>
        <taxon>Fungi</taxon>
        <taxon>Dikarya</taxon>
        <taxon>Ascomycota</taxon>
        <taxon>Saccharomycotina</taxon>
        <taxon>Pichiomycetes</taxon>
        <taxon>Debaryomycetaceae</taxon>
        <taxon>Debaryomyces</taxon>
    </lineage>
</organism>
<gene>
    <name evidence="8" type="ORF">AC631_01610</name>
</gene>
<accession>A0A0V1Q374</accession>
<keyword evidence="4" id="KW-1133">Transmembrane helix</keyword>
<dbReference type="GeneID" id="26838619"/>
<evidence type="ECO:0000256" key="5">
    <source>
        <dbReference type="ARBA" id="ARBA00023136"/>
    </source>
</evidence>
<dbReference type="OrthoDB" id="430207at2759"/>
<evidence type="ECO:0000313" key="9">
    <source>
        <dbReference type="Proteomes" id="UP000054251"/>
    </source>
</evidence>
<dbReference type="RefSeq" id="XP_015468725.1">
    <property type="nucleotide sequence ID" value="XM_015610440.1"/>
</dbReference>
<sequence length="206" mass="23863">MASIYQKYSQLLAKRPLITNIITTGFLFGSGDYLAQTLYPSSHKYDYKRTLRATFYGSIIFAPIGDKWYRLLHKVNFPFSKTRISPSTSKVLNTLTKVAVDQLIFAPFIGIPLYYTVMSILEFNDNPLQVAREKLHAHWFSTLKTNWVVWPTFQLFNFALIPVQFRLLVVNVFSIGWNCYLSSVLNHKHNSLIENVTEVDEEEILI</sequence>
<dbReference type="Pfam" id="PF04117">
    <property type="entry name" value="Mpv17_PMP22"/>
    <property type="match status" value="1"/>
</dbReference>
<evidence type="ECO:0000256" key="2">
    <source>
        <dbReference type="ARBA" id="ARBA00006824"/>
    </source>
</evidence>
<comment type="caution">
    <text evidence="8">The sequence shown here is derived from an EMBL/GenBank/DDBJ whole genome shotgun (WGS) entry which is preliminary data.</text>
</comment>
<dbReference type="Proteomes" id="UP000054251">
    <property type="component" value="Unassembled WGS sequence"/>
</dbReference>
<proteinExistence type="inferred from homology"/>
<comment type="subcellular location">
    <subcellularLocation>
        <location evidence="1">Membrane</location>
        <topology evidence="1">Multi-pass membrane protein</topology>
    </subcellularLocation>
</comment>
<dbReference type="InterPro" id="IPR007248">
    <property type="entry name" value="Mpv17_PMP22"/>
</dbReference>
<dbReference type="EMBL" id="LMYN01000023">
    <property type="protein sequence ID" value="KSA02623.1"/>
    <property type="molecule type" value="Genomic_DNA"/>
</dbReference>
<comment type="similarity">
    <text evidence="2 7">Belongs to the peroxisomal membrane protein PXMP2/4 family.</text>
</comment>
<dbReference type="PANTHER" id="PTHR11266:SF17">
    <property type="entry name" value="PROTEIN MPV17"/>
    <property type="match status" value="1"/>
</dbReference>
<evidence type="ECO:0000256" key="1">
    <source>
        <dbReference type="ARBA" id="ARBA00004141"/>
    </source>
</evidence>
<evidence type="ECO:0000313" key="8">
    <source>
        <dbReference type="EMBL" id="KSA02623.1"/>
    </source>
</evidence>
<keyword evidence="5" id="KW-0472">Membrane</keyword>
<keyword evidence="9" id="KW-1185">Reference proteome</keyword>
<keyword evidence="3" id="KW-0812">Transmembrane</keyword>
<dbReference type="GO" id="GO:0016020">
    <property type="term" value="C:membrane"/>
    <property type="evidence" value="ECO:0007669"/>
    <property type="project" value="UniProtKB-SubCell"/>
</dbReference>
<dbReference type="GO" id="GO:0005739">
    <property type="term" value="C:mitochondrion"/>
    <property type="evidence" value="ECO:0007669"/>
    <property type="project" value="TreeGrafter"/>
</dbReference>
<evidence type="ECO:0000256" key="4">
    <source>
        <dbReference type="ARBA" id="ARBA00022989"/>
    </source>
</evidence>
<dbReference type="PANTHER" id="PTHR11266">
    <property type="entry name" value="PEROXISOMAL MEMBRANE PROTEIN 2, PXMP2 MPV17"/>
    <property type="match status" value="1"/>
</dbReference>
<evidence type="ECO:0000256" key="3">
    <source>
        <dbReference type="ARBA" id="ARBA00022692"/>
    </source>
</evidence>
<reference evidence="8 9" key="1">
    <citation type="submission" date="2015-11" db="EMBL/GenBank/DDBJ databases">
        <title>The genome of Debaryomyces fabryi.</title>
        <authorList>
            <person name="Tafer H."/>
            <person name="Lopandic K."/>
        </authorList>
    </citation>
    <scope>NUCLEOTIDE SEQUENCE [LARGE SCALE GENOMIC DNA]</scope>
    <source>
        <strain evidence="8 9">CBS 789</strain>
    </source>
</reference>
<dbReference type="AlphaFoldDB" id="A0A0V1Q374"/>